<proteinExistence type="predicted"/>
<gene>
    <name evidence="1" type="ORF">PYTT_1816</name>
</gene>
<keyword evidence="2" id="KW-1185">Reference proteome</keyword>
<dbReference type="EMBL" id="LT629973">
    <property type="protein sequence ID" value="SEH93134.1"/>
    <property type="molecule type" value="Genomic_DNA"/>
</dbReference>
<sequence>MPMSLLHKFKRFLKVNWIPKLFCLILAILVWNVIKHVCLDLPQTTDDTVIRRSHP</sequence>
<dbReference type="AlphaFoldDB" id="A0A1H6M2Q6"/>
<protein>
    <submittedName>
        <fullName evidence="1">Uncharacterized protein</fullName>
    </submittedName>
</protein>
<name>A0A1H6M2Q6_9BACT</name>
<reference evidence="2" key="1">
    <citation type="submission" date="2016-09" db="EMBL/GenBank/DDBJ databases">
        <authorList>
            <person name="Koehorst J."/>
        </authorList>
    </citation>
    <scope>NUCLEOTIDE SEQUENCE [LARGE SCALE GENOMIC DNA]</scope>
</reference>
<evidence type="ECO:0000313" key="2">
    <source>
        <dbReference type="Proteomes" id="UP000176204"/>
    </source>
</evidence>
<organism evidence="1 2">
    <name type="scientific">Akkermansia glycaniphila</name>
    <dbReference type="NCBI Taxonomy" id="1679444"/>
    <lineage>
        <taxon>Bacteria</taxon>
        <taxon>Pseudomonadati</taxon>
        <taxon>Verrucomicrobiota</taxon>
        <taxon>Verrucomicrobiia</taxon>
        <taxon>Verrucomicrobiales</taxon>
        <taxon>Akkermansiaceae</taxon>
        <taxon>Akkermansia</taxon>
    </lineage>
</organism>
<evidence type="ECO:0000313" key="1">
    <source>
        <dbReference type="EMBL" id="SEH93134.1"/>
    </source>
</evidence>
<accession>A0A1H6M2Q6</accession>
<dbReference type="KEGG" id="agl:PYTT_1816"/>
<dbReference type="Proteomes" id="UP000176204">
    <property type="component" value="Chromosome I"/>
</dbReference>